<evidence type="ECO:0000313" key="2">
    <source>
        <dbReference type="WBParaSite" id="ES5_v2.g22407.t1"/>
    </source>
</evidence>
<name>A0AC34FYD8_9BILA</name>
<proteinExistence type="predicted"/>
<organism evidence="1 2">
    <name type="scientific">Panagrolaimus sp. ES5</name>
    <dbReference type="NCBI Taxonomy" id="591445"/>
    <lineage>
        <taxon>Eukaryota</taxon>
        <taxon>Metazoa</taxon>
        <taxon>Ecdysozoa</taxon>
        <taxon>Nematoda</taxon>
        <taxon>Chromadorea</taxon>
        <taxon>Rhabditida</taxon>
        <taxon>Tylenchina</taxon>
        <taxon>Panagrolaimomorpha</taxon>
        <taxon>Panagrolaimoidea</taxon>
        <taxon>Panagrolaimidae</taxon>
        <taxon>Panagrolaimus</taxon>
    </lineage>
</organism>
<sequence length="79" mass="8901">MGFNVNLNEILGPYRTFMAALDAGVCALSYYRVISRRMKAAKTTPLGTASKDQQRKETSIYKIVNTLKRNNWVNSTTDP</sequence>
<evidence type="ECO:0000313" key="1">
    <source>
        <dbReference type="Proteomes" id="UP000887579"/>
    </source>
</evidence>
<protein>
    <submittedName>
        <fullName evidence="2">Uncharacterized protein</fullName>
    </submittedName>
</protein>
<reference evidence="2" key="1">
    <citation type="submission" date="2022-11" db="UniProtKB">
        <authorList>
            <consortium name="WormBaseParasite"/>
        </authorList>
    </citation>
    <scope>IDENTIFICATION</scope>
</reference>
<dbReference type="WBParaSite" id="ES5_v2.g22407.t1">
    <property type="protein sequence ID" value="ES5_v2.g22407.t1"/>
    <property type="gene ID" value="ES5_v2.g22407"/>
</dbReference>
<dbReference type="Proteomes" id="UP000887579">
    <property type="component" value="Unplaced"/>
</dbReference>
<accession>A0AC34FYD8</accession>